<sequence length="159" mass="18309">MKISCYSVASLYKSAFSRVLLEYLRPHLDKIFILISRSLLPQCSCFVSSLHSLVAIFFVRILRARSLSIIAVLMPLRLLPQQPTSLNVVAVYGRCETVIWRLFTSRDQPNRQITQCNAYNVKWRKTDVTDLDAYKQSRCAFFPQYSAIGVSQRGRSPQR</sequence>
<reference evidence="2" key="1">
    <citation type="submission" date="2017-02" db="UniProtKB">
        <authorList>
            <consortium name="WormBaseParasite"/>
        </authorList>
    </citation>
    <scope>IDENTIFICATION</scope>
</reference>
<dbReference type="AlphaFoldDB" id="A0A0M3I9D7"/>
<name>A0A0M3I9D7_ASCLU</name>
<dbReference type="Proteomes" id="UP000036681">
    <property type="component" value="Unplaced"/>
</dbReference>
<protein>
    <submittedName>
        <fullName evidence="2">Secreted protein</fullName>
    </submittedName>
</protein>
<dbReference type="WBParaSite" id="ALUE_0001406101-mRNA-1">
    <property type="protein sequence ID" value="ALUE_0001406101-mRNA-1"/>
    <property type="gene ID" value="ALUE_0001406101"/>
</dbReference>
<accession>A0A0M3I9D7</accession>
<evidence type="ECO:0000313" key="1">
    <source>
        <dbReference type="Proteomes" id="UP000036681"/>
    </source>
</evidence>
<keyword evidence="1" id="KW-1185">Reference proteome</keyword>
<organism evidence="1 2">
    <name type="scientific">Ascaris lumbricoides</name>
    <name type="common">Giant roundworm</name>
    <dbReference type="NCBI Taxonomy" id="6252"/>
    <lineage>
        <taxon>Eukaryota</taxon>
        <taxon>Metazoa</taxon>
        <taxon>Ecdysozoa</taxon>
        <taxon>Nematoda</taxon>
        <taxon>Chromadorea</taxon>
        <taxon>Rhabditida</taxon>
        <taxon>Spirurina</taxon>
        <taxon>Ascaridomorpha</taxon>
        <taxon>Ascaridoidea</taxon>
        <taxon>Ascarididae</taxon>
        <taxon>Ascaris</taxon>
    </lineage>
</organism>
<evidence type="ECO:0000313" key="2">
    <source>
        <dbReference type="WBParaSite" id="ALUE_0001406101-mRNA-1"/>
    </source>
</evidence>
<proteinExistence type="predicted"/>